<sequence>MNTKLYAITDTSGRSIRFFITAWQVSDYTGANALMNDLLDAISVWTKFRYRPAKPKNGHARVQ</sequence>
<reference evidence="1 2" key="1">
    <citation type="journal article" date="2013" name="PLoS ONE">
        <title>Poles Apart: Arctic and Antarctic Octadecabacter strains Share High Genome Plasticity and a New Type of Xanthorhodopsin.</title>
        <authorList>
            <person name="Vollmers J."/>
            <person name="Voget S."/>
            <person name="Dietrich S."/>
            <person name="Gollnow K."/>
            <person name="Smits M."/>
            <person name="Meyer K."/>
            <person name="Brinkhoff T."/>
            <person name="Simon M."/>
            <person name="Daniel R."/>
        </authorList>
    </citation>
    <scope>NUCLEOTIDE SEQUENCE [LARGE SCALE GENOMIC DNA]</scope>
    <source>
        <strain evidence="1 2">307</strain>
    </source>
</reference>
<proteinExistence type="predicted"/>
<evidence type="ECO:0000313" key="2">
    <source>
        <dbReference type="Proteomes" id="UP000005307"/>
    </source>
</evidence>
<gene>
    <name evidence="1" type="ORF">OAN307_c19000</name>
</gene>
<accession>M9R5R2</accession>
<keyword evidence="2" id="KW-1185">Reference proteome</keyword>
<dbReference type="STRING" id="391626.OAN307_c19000"/>
<dbReference type="AlphaFoldDB" id="M9R5R2"/>
<organism evidence="1 2">
    <name type="scientific">Octadecabacter antarcticus 307</name>
    <dbReference type="NCBI Taxonomy" id="391626"/>
    <lineage>
        <taxon>Bacteria</taxon>
        <taxon>Pseudomonadati</taxon>
        <taxon>Pseudomonadota</taxon>
        <taxon>Alphaproteobacteria</taxon>
        <taxon>Rhodobacterales</taxon>
        <taxon>Roseobacteraceae</taxon>
        <taxon>Octadecabacter</taxon>
    </lineage>
</organism>
<dbReference type="Proteomes" id="UP000005307">
    <property type="component" value="Chromosome"/>
</dbReference>
<dbReference type="HOGENOM" id="CLU_2881423_0_0_5"/>
<dbReference type="EMBL" id="CP003740">
    <property type="protein sequence ID" value="AGI67552.1"/>
    <property type="molecule type" value="Genomic_DNA"/>
</dbReference>
<name>M9R5R2_9RHOB</name>
<protein>
    <submittedName>
        <fullName evidence="1">Uncharacterized protein</fullName>
    </submittedName>
</protein>
<evidence type="ECO:0000313" key="1">
    <source>
        <dbReference type="EMBL" id="AGI67552.1"/>
    </source>
</evidence>
<dbReference type="KEGG" id="oat:OAN307_c19000"/>